<organism evidence="3 4">
    <name type="scientific">Mauremys mutica</name>
    <name type="common">yellowpond turtle</name>
    <dbReference type="NCBI Taxonomy" id="74926"/>
    <lineage>
        <taxon>Eukaryota</taxon>
        <taxon>Metazoa</taxon>
        <taxon>Chordata</taxon>
        <taxon>Craniata</taxon>
        <taxon>Vertebrata</taxon>
        <taxon>Euteleostomi</taxon>
        <taxon>Archelosauria</taxon>
        <taxon>Testudinata</taxon>
        <taxon>Testudines</taxon>
        <taxon>Cryptodira</taxon>
        <taxon>Durocryptodira</taxon>
        <taxon>Testudinoidea</taxon>
        <taxon>Geoemydidae</taxon>
        <taxon>Geoemydinae</taxon>
        <taxon>Mauremys</taxon>
    </lineage>
</organism>
<feature type="compositionally biased region" description="Polar residues" evidence="1">
    <location>
        <begin position="40"/>
        <end position="57"/>
    </location>
</feature>
<evidence type="ECO:0000313" key="3">
    <source>
        <dbReference type="EMBL" id="KAH1183481.1"/>
    </source>
</evidence>
<reference evidence="3" key="1">
    <citation type="submission" date="2021-09" db="EMBL/GenBank/DDBJ databases">
        <title>The genome of Mauremys mutica provides insights into the evolution of semi-aquatic lifestyle.</title>
        <authorList>
            <person name="Gong S."/>
            <person name="Gao Y."/>
        </authorList>
    </citation>
    <scope>NUCLEOTIDE SEQUENCE</scope>
    <source>
        <strain evidence="3">MM-2020</strain>
        <tissue evidence="3">Muscle</tissue>
    </source>
</reference>
<gene>
    <name evidence="3" type="ORF">KIL84_014097</name>
</gene>
<evidence type="ECO:0000313" key="4">
    <source>
        <dbReference type="Proteomes" id="UP000827986"/>
    </source>
</evidence>
<feature type="region of interest" description="Disordered" evidence="1">
    <location>
        <begin position="37"/>
        <end position="66"/>
    </location>
</feature>
<feature type="chain" id="PRO_5039477755" evidence="2">
    <location>
        <begin position="27"/>
        <end position="155"/>
    </location>
</feature>
<name>A0A9D4B7E2_9SAUR</name>
<accession>A0A9D4B7E2</accession>
<keyword evidence="2" id="KW-0732">Signal</keyword>
<keyword evidence="4" id="KW-1185">Reference proteome</keyword>
<dbReference type="Proteomes" id="UP000827986">
    <property type="component" value="Unassembled WGS sequence"/>
</dbReference>
<protein>
    <submittedName>
        <fullName evidence="3">Uncharacterized protein</fullName>
    </submittedName>
</protein>
<proteinExistence type="predicted"/>
<feature type="signal peptide" evidence="2">
    <location>
        <begin position="1"/>
        <end position="26"/>
    </location>
</feature>
<dbReference type="AlphaFoldDB" id="A0A9D4B7E2"/>
<comment type="caution">
    <text evidence="3">The sequence shown here is derived from an EMBL/GenBank/DDBJ whole genome shotgun (WGS) entry which is preliminary data.</text>
</comment>
<dbReference type="EMBL" id="JAHDVG010000465">
    <property type="protein sequence ID" value="KAH1183481.1"/>
    <property type="molecule type" value="Genomic_DNA"/>
</dbReference>
<sequence>MQESAGWFSSVISLTLLSLSLPSCRASMETGLLRKKAHRNQWQGNRTRTYSTAQRPCQQPPEGRHQSQIDLNGTVLGQESFARAPNLECNALIQDAFDPVGSDCTGQDQTSQSQSGTEKNPGTFCIYQPLCKGCYRSLGKSHGGFPCKVISSNPV</sequence>
<evidence type="ECO:0000256" key="2">
    <source>
        <dbReference type="SAM" id="SignalP"/>
    </source>
</evidence>
<evidence type="ECO:0000256" key="1">
    <source>
        <dbReference type="SAM" id="MobiDB-lite"/>
    </source>
</evidence>